<dbReference type="InterPro" id="IPR003660">
    <property type="entry name" value="HAMP_dom"/>
</dbReference>
<name>M6KB15_LEPIR</name>
<proteinExistence type="predicted"/>
<feature type="transmembrane region" description="Helical" evidence="2">
    <location>
        <begin position="82"/>
        <end position="103"/>
    </location>
</feature>
<comment type="caution">
    <text evidence="4">The sequence shown here is derived from an EMBL/GenBank/DDBJ whole genome shotgun (WGS) entry which is preliminary data.</text>
</comment>
<dbReference type="GO" id="GO:0007165">
    <property type="term" value="P:signal transduction"/>
    <property type="evidence" value="ECO:0007669"/>
    <property type="project" value="InterPro"/>
</dbReference>
<evidence type="ECO:0000313" key="5">
    <source>
        <dbReference type="Proteomes" id="UP000012137"/>
    </source>
</evidence>
<feature type="transmembrane region" description="Helical" evidence="2">
    <location>
        <begin position="57"/>
        <end position="76"/>
    </location>
</feature>
<dbReference type="PROSITE" id="PS50005">
    <property type="entry name" value="TPR"/>
    <property type="match status" value="2"/>
</dbReference>
<evidence type="ECO:0000256" key="2">
    <source>
        <dbReference type="SAM" id="Phobius"/>
    </source>
</evidence>
<dbReference type="PROSITE" id="PS50885">
    <property type="entry name" value="HAMP"/>
    <property type="match status" value="1"/>
</dbReference>
<dbReference type="Gene3D" id="3.60.40.10">
    <property type="entry name" value="PPM-type phosphatase domain"/>
    <property type="match status" value="1"/>
</dbReference>
<feature type="transmembrane region" description="Helical" evidence="2">
    <location>
        <begin position="115"/>
        <end position="137"/>
    </location>
</feature>
<dbReference type="SUPFAM" id="SSF48452">
    <property type="entry name" value="TPR-like"/>
    <property type="match status" value="1"/>
</dbReference>
<dbReference type="Proteomes" id="UP000012137">
    <property type="component" value="Unassembled WGS sequence"/>
</dbReference>
<dbReference type="Pfam" id="PF07228">
    <property type="entry name" value="SpoIIE"/>
    <property type="match status" value="1"/>
</dbReference>
<feature type="transmembrane region" description="Helical" evidence="2">
    <location>
        <begin position="252"/>
        <end position="274"/>
    </location>
</feature>
<feature type="transmembrane region" description="Helical" evidence="2">
    <location>
        <begin position="221"/>
        <end position="245"/>
    </location>
</feature>
<dbReference type="EMBL" id="AHMZ02000063">
    <property type="protein sequence ID" value="EMN31321.1"/>
    <property type="molecule type" value="Genomic_DNA"/>
</dbReference>
<reference evidence="4 5" key="1">
    <citation type="submission" date="2013-01" db="EMBL/GenBank/DDBJ databases">
        <authorList>
            <person name="Harkins D.M."/>
            <person name="Durkin A.S."/>
            <person name="Brinkac L.M."/>
            <person name="Haft D.H."/>
            <person name="Selengut J.D."/>
            <person name="Sanka R."/>
            <person name="DePew J."/>
            <person name="Purushe J."/>
            <person name="Peacock S.J."/>
            <person name="Thaipadungpanit J."/>
            <person name="Wuthiekanun V.W."/>
            <person name="Day N.P."/>
            <person name="Vinetz J.M."/>
            <person name="Sutton G.G."/>
            <person name="Nierman W.C."/>
            <person name="Fouts D.E."/>
        </authorList>
    </citation>
    <scope>NUCLEOTIDE SEQUENCE [LARGE SCALE GENOMIC DNA]</scope>
    <source>
        <strain evidence="4 5">L0374</strain>
    </source>
</reference>
<dbReference type="SUPFAM" id="SSF81606">
    <property type="entry name" value="PP2C-like"/>
    <property type="match status" value="1"/>
</dbReference>
<dbReference type="Gene3D" id="1.25.40.10">
    <property type="entry name" value="Tetratricopeptide repeat domain"/>
    <property type="match status" value="1"/>
</dbReference>
<dbReference type="InterPro" id="IPR036457">
    <property type="entry name" value="PPM-type-like_dom_sf"/>
</dbReference>
<feature type="transmembrane region" description="Helical" evidence="2">
    <location>
        <begin position="23"/>
        <end position="45"/>
    </location>
</feature>
<dbReference type="PANTHER" id="PTHR32089:SF114">
    <property type="entry name" value="METHYL-ACCEPTING CHEMOTAXIS PROTEIN MCPB"/>
    <property type="match status" value="1"/>
</dbReference>
<dbReference type="Pfam" id="PF14559">
    <property type="entry name" value="TPR_19"/>
    <property type="match status" value="1"/>
</dbReference>
<feature type="domain" description="HAMP" evidence="3">
    <location>
        <begin position="547"/>
        <end position="599"/>
    </location>
</feature>
<dbReference type="AlphaFoldDB" id="M6KB15"/>
<dbReference type="CDD" id="cd06225">
    <property type="entry name" value="HAMP"/>
    <property type="match status" value="1"/>
</dbReference>
<dbReference type="SMART" id="SM00304">
    <property type="entry name" value="HAMP"/>
    <property type="match status" value="1"/>
</dbReference>
<dbReference type="InterPro" id="IPR001932">
    <property type="entry name" value="PPM-type_phosphatase-like_dom"/>
</dbReference>
<feature type="repeat" description="TPR" evidence="1">
    <location>
        <begin position="992"/>
        <end position="1025"/>
    </location>
</feature>
<feature type="transmembrane region" description="Helical" evidence="2">
    <location>
        <begin position="190"/>
        <end position="209"/>
    </location>
</feature>
<sequence>MKKGLIKIMSETESIWSNILLNYYSFGSLLSFVTAILIAGVFLFIDKKVSSTKHLAFGALLLGIFQFGYVFAAVLYHPFAAYHRWITVGLILPAILHIGQFVARYPENDFPKFNRITMIVLWIVAVFSVGYFCYSTWDASVKYHFTAHHWDFNAENVSRTIAIIIFSYVFINFLAIPIWRIIYLKGKTRWIIFAFLMSFLVGGTVPVVANLLSRDGYIERSIYLTSIVLLFMAAFFIILILYLNFSVEKTSFMLKIVGITFVTVLTIMQVLVYISNQDKESEYDILSQIYMEKVLEGGTVKGGIAYILKWNREDNSFDQEKFDSKLHPNLEQIEIDFKNTLLYDEIFNLSEKDFRESLTKLMEESHRNFGGYKYSIINFLKEHPDLKDKTLKLELNKELSRLGLHVFVTSNKLDNIFEEDFCTKGKSYLENAQEVRMFRVALESRWNDCKWDGKEIALSKLKEEVLNYFRPFVPSFTRYYRKKDVGNHSLHYIGFIKYNHKKNNVSEVGFSYRTYREFMHPTALKQILVLGVVIVVIIFLFPLFFRGSLVAPLNDLLSGVEKVNEGDLEVEVPIRVKDEIGFLADSFNDMVSSIRDARKELQDYAEHLATKVRLRTEELSEKIEEFQRLKIQQDGDYFLTSLLAKPLNYNANKSTRISTQFLLRQKKQFEFRGKRADLGGDVCITGNLRLGIPSDYKRYVFAMNGDAMGKSMQGAGGALVMGVVVNSILARSAANDRILDISPEQWLTETYEEINSVFKSFNGSMVISASFFLIEESSGKTYYFNAEHPFTVFYQDGKATFLDSSLMLRKIGLESEYPFQVFTTTLKEGDVLIVGSDGKDDLDLTPDQDTRTINEDETLFLKTVEIGKGNIEQIEQLIYKEGEITDDLSLLRIEYGIRSADPEESSLNTDKTRNDFLKEETSDWSASYSHARQLYKDGNVKEAIDELAELYSKTPEDIKVIKLLALLSFKDKDYIKAVEVLGKYLEVDSELSEYWYYLSIANKKLGKFSEAIYASEKVLAKQPDNTNNLVNLSDLYRLQNEYTRAKEIAAQVLDLDPQNENAKKILRKIENGISKT</sequence>
<feature type="repeat" description="TPR" evidence="1">
    <location>
        <begin position="1026"/>
        <end position="1059"/>
    </location>
</feature>
<keyword evidence="2" id="KW-0472">Membrane</keyword>
<evidence type="ECO:0000259" key="3">
    <source>
        <dbReference type="PROSITE" id="PS50885"/>
    </source>
</evidence>
<keyword evidence="1" id="KW-0802">TPR repeat</keyword>
<dbReference type="Gene3D" id="6.10.340.10">
    <property type="match status" value="1"/>
</dbReference>
<keyword evidence="2" id="KW-1133">Transmembrane helix</keyword>
<dbReference type="SMART" id="SM00331">
    <property type="entry name" value="PP2C_SIG"/>
    <property type="match status" value="1"/>
</dbReference>
<evidence type="ECO:0000313" key="4">
    <source>
        <dbReference type="EMBL" id="EMN31321.1"/>
    </source>
</evidence>
<feature type="transmembrane region" description="Helical" evidence="2">
    <location>
        <begin position="527"/>
        <end position="545"/>
    </location>
</feature>
<dbReference type="InterPro" id="IPR011990">
    <property type="entry name" value="TPR-like_helical_dom_sf"/>
</dbReference>
<organism evidence="4 5">
    <name type="scientific">Leptospira interrogans serovar Pyrogenes str. L0374</name>
    <dbReference type="NCBI Taxonomy" id="1049928"/>
    <lineage>
        <taxon>Bacteria</taxon>
        <taxon>Pseudomonadati</taxon>
        <taxon>Spirochaetota</taxon>
        <taxon>Spirochaetia</taxon>
        <taxon>Leptospirales</taxon>
        <taxon>Leptospiraceae</taxon>
        <taxon>Leptospira</taxon>
    </lineage>
</organism>
<dbReference type="PANTHER" id="PTHR32089">
    <property type="entry name" value="METHYL-ACCEPTING CHEMOTAXIS PROTEIN MCPB"/>
    <property type="match status" value="1"/>
</dbReference>
<gene>
    <name evidence="4" type="ORF">LEP1GSC083_3877</name>
</gene>
<dbReference type="GO" id="GO:0016020">
    <property type="term" value="C:membrane"/>
    <property type="evidence" value="ECO:0007669"/>
    <property type="project" value="InterPro"/>
</dbReference>
<dbReference type="SUPFAM" id="SSF158472">
    <property type="entry name" value="HAMP domain-like"/>
    <property type="match status" value="1"/>
</dbReference>
<protein>
    <submittedName>
        <fullName evidence="4">Stage II sporulation protein E</fullName>
    </submittedName>
</protein>
<keyword evidence="2" id="KW-0812">Transmembrane</keyword>
<accession>M6KB15</accession>
<dbReference type="InterPro" id="IPR019734">
    <property type="entry name" value="TPR_rpt"/>
</dbReference>
<dbReference type="SMART" id="SM00028">
    <property type="entry name" value="TPR"/>
    <property type="match status" value="3"/>
</dbReference>
<dbReference type="Pfam" id="PF00672">
    <property type="entry name" value="HAMP"/>
    <property type="match status" value="1"/>
</dbReference>
<feature type="transmembrane region" description="Helical" evidence="2">
    <location>
        <begin position="157"/>
        <end position="178"/>
    </location>
</feature>
<evidence type="ECO:0000256" key="1">
    <source>
        <dbReference type="PROSITE-ProRule" id="PRU00339"/>
    </source>
</evidence>